<name>A0A8S9HEE5_BRACR</name>
<gene>
    <name evidence="1" type="ORF">F2Q68_00015429</name>
</gene>
<proteinExistence type="predicted"/>
<organism evidence="1 2">
    <name type="scientific">Brassica cretica</name>
    <name type="common">Mustard</name>
    <dbReference type="NCBI Taxonomy" id="69181"/>
    <lineage>
        <taxon>Eukaryota</taxon>
        <taxon>Viridiplantae</taxon>
        <taxon>Streptophyta</taxon>
        <taxon>Embryophyta</taxon>
        <taxon>Tracheophyta</taxon>
        <taxon>Spermatophyta</taxon>
        <taxon>Magnoliopsida</taxon>
        <taxon>eudicotyledons</taxon>
        <taxon>Gunneridae</taxon>
        <taxon>Pentapetalae</taxon>
        <taxon>rosids</taxon>
        <taxon>malvids</taxon>
        <taxon>Brassicales</taxon>
        <taxon>Brassicaceae</taxon>
        <taxon>Brassiceae</taxon>
        <taxon>Brassica</taxon>
    </lineage>
</organism>
<comment type="caution">
    <text evidence="1">The sequence shown here is derived from an EMBL/GenBank/DDBJ whole genome shotgun (WGS) entry which is preliminary data.</text>
</comment>
<evidence type="ECO:0000313" key="2">
    <source>
        <dbReference type="Proteomes" id="UP000712281"/>
    </source>
</evidence>
<accession>A0A8S9HEE5</accession>
<dbReference type="EMBL" id="QGKW02001940">
    <property type="protein sequence ID" value="KAF2556373.1"/>
    <property type="molecule type" value="Genomic_DNA"/>
</dbReference>
<dbReference type="Proteomes" id="UP000712281">
    <property type="component" value="Unassembled WGS sequence"/>
</dbReference>
<evidence type="ECO:0000313" key="1">
    <source>
        <dbReference type="EMBL" id="KAF2556373.1"/>
    </source>
</evidence>
<reference evidence="1" key="1">
    <citation type="submission" date="2019-12" db="EMBL/GenBank/DDBJ databases">
        <title>Genome sequencing and annotation of Brassica cretica.</title>
        <authorList>
            <person name="Studholme D.J."/>
            <person name="Sarris P.F."/>
        </authorList>
    </citation>
    <scope>NUCLEOTIDE SEQUENCE</scope>
    <source>
        <strain evidence="1">PFS-001/15</strain>
        <tissue evidence="1">Leaf</tissue>
    </source>
</reference>
<sequence length="69" mass="7735">MRRSRNLVGSIETLTALVAVDRCLRIIIARDIEGCVFGARPWRTLWVGGAARLVEPPFRPEFSVSCVCF</sequence>
<dbReference type="AlphaFoldDB" id="A0A8S9HEE5"/>
<protein>
    <submittedName>
        <fullName evidence="1">Uncharacterized protein</fullName>
    </submittedName>
</protein>